<dbReference type="EMBL" id="QUTA01004326">
    <property type="protein sequence ID" value="RHY20199.1"/>
    <property type="molecule type" value="Genomic_DNA"/>
</dbReference>
<evidence type="ECO:0000313" key="1">
    <source>
        <dbReference type="EMBL" id="RHY20199.1"/>
    </source>
</evidence>
<dbReference type="Gene3D" id="3.30.420.10">
    <property type="entry name" value="Ribonuclease H-like superfamily/Ribonuclease H"/>
    <property type="match status" value="1"/>
</dbReference>
<dbReference type="VEuPathDB" id="FungiDB:H257_15033"/>
<comment type="caution">
    <text evidence="1">The sequence shown here is derived from an EMBL/GenBank/DDBJ whole genome shotgun (WGS) entry which is preliminary data.</text>
</comment>
<reference evidence="1 2" key="1">
    <citation type="submission" date="2018-08" db="EMBL/GenBank/DDBJ databases">
        <title>Aphanomyces genome sequencing and annotation.</title>
        <authorList>
            <person name="Minardi D."/>
            <person name="Oidtmann B."/>
            <person name="Van Der Giezen M."/>
            <person name="Studholme D.J."/>
        </authorList>
    </citation>
    <scope>NUCLEOTIDE SEQUENCE [LARGE SCALE GENOMIC DNA]</scope>
    <source>
        <strain evidence="1 2">Yx</strain>
    </source>
</reference>
<dbReference type="InterPro" id="IPR036397">
    <property type="entry name" value="RNaseH_sf"/>
</dbReference>
<evidence type="ECO:0000313" key="2">
    <source>
        <dbReference type="Proteomes" id="UP000266239"/>
    </source>
</evidence>
<sequence length="316" mass="35878">MRKGERKKNLTDSECDNLVQYLLTKCASSGRIPKGVAASVGMLFGCSVTTVRRVWRRAAVDLSGTKTICRNVHQRKKDNCGRKRIHLDLPERIQAIPQSRRYCFRSIAHALGIPKSTLHSYYKRGVIAKYSSVLKPSLTESNKVCRLNWALQNVKDIDGAKFFDPMFDTVHVDEKWFTVHVDEKWFFMSRIQKKVYGAPGEKIKQRSCKSKRHLVKVMFLSAVARPRWDDNKEEWFDGEIGTLPEMVSCARNAWSFGCAYLSGVDYSTHMNKLATEILESMQMGAICTQIEALKVDIDVDVHADIAAALGLIQLLD</sequence>
<dbReference type="AlphaFoldDB" id="A0A397BMJ8"/>
<evidence type="ECO:0008006" key="3">
    <source>
        <dbReference type="Google" id="ProtNLM"/>
    </source>
</evidence>
<dbReference type="PANTHER" id="PTHR47169">
    <property type="entry name" value="OS01G0541250 PROTEIN"/>
    <property type="match status" value="1"/>
</dbReference>
<organism evidence="1 2">
    <name type="scientific">Aphanomyces astaci</name>
    <name type="common">Crayfish plague agent</name>
    <dbReference type="NCBI Taxonomy" id="112090"/>
    <lineage>
        <taxon>Eukaryota</taxon>
        <taxon>Sar</taxon>
        <taxon>Stramenopiles</taxon>
        <taxon>Oomycota</taxon>
        <taxon>Saprolegniomycetes</taxon>
        <taxon>Saprolegniales</taxon>
        <taxon>Verrucalvaceae</taxon>
        <taxon>Aphanomyces</taxon>
    </lineage>
</organism>
<proteinExistence type="predicted"/>
<gene>
    <name evidence="1" type="ORF">DYB25_007880</name>
</gene>
<dbReference type="PANTHER" id="PTHR47169:SF2">
    <property type="entry name" value="OS01G0541250 PROTEIN"/>
    <property type="match status" value="1"/>
</dbReference>
<dbReference type="Proteomes" id="UP000266239">
    <property type="component" value="Unassembled WGS sequence"/>
</dbReference>
<dbReference type="GO" id="GO:0003676">
    <property type="term" value="F:nucleic acid binding"/>
    <property type="evidence" value="ECO:0007669"/>
    <property type="project" value="InterPro"/>
</dbReference>
<name>A0A397BMJ8_APHAT</name>
<accession>A0A397BMJ8</accession>
<protein>
    <recommendedName>
        <fullName evidence="3">Transposase Tc1-like domain-containing protein</fullName>
    </recommendedName>
</protein>